<evidence type="ECO:0000313" key="4">
    <source>
        <dbReference type="Proteomes" id="UP000269693"/>
    </source>
</evidence>
<dbReference type="EMBL" id="CP032544">
    <property type="protein sequence ID" value="AZJ33671.1"/>
    <property type="molecule type" value="Genomic_DNA"/>
</dbReference>
<feature type="domain" description="DUF306" evidence="2">
    <location>
        <begin position="29"/>
        <end position="137"/>
    </location>
</feature>
<dbReference type="InterPro" id="IPR038670">
    <property type="entry name" value="HslJ-like_sf"/>
</dbReference>
<feature type="chain" id="PRO_5046182493" evidence="1">
    <location>
        <begin position="21"/>
        <end position="141"/>
    </location>
</feature>
<name>A0ABM7CIN5_9FLAO</name>
<dbReference type="RefSeq" id="WP_073181685.1">
    <property type="nucleotide sequence ID" value="NZ_CP032544.1"/>
</dbReference>
<organism evidence="3 4">
    <name type="scientific">Tenacibaculum mesophilum</name>
    <dbReference type="NCBI Taxonomy" id="104268"/>
    <lineage>
        <taxon>Bacteria</taxon>
        <taxon>Pseudomonadati</taxon>
        <taxon>Bacteroidota</taxon>
        <taxon>Flavobacteriia</taxon>
        <taxon>Flavobacteriales</taxon>
        <taxon>Flavobacteriaceae</taxon>
        <taxon>Tenacibaculum</taxon>
    </lineage>
</organism>
<dbReference type="PANTHER" id="PTHR35535">
    <property type="entry name" value="HEAT SHOCK PROTEIN HSLJ"/>
    <property type="match status" value="1"/>
</dbReference>
<accession>A0ABM7CIN5</accession>
<evidence type="ECO:0000256" key="1">
    <source>
        <dbReference type="SAM" id="SignalP"/>
    </source>
</evidence>
<dbReference type="PANTHER" id="PTHR35535:SF2">
    <property type="entry name" value="DUF306 DOMAIN-CONTAINING PROTEIN"/>
    <property type="match status" value="1"/>
</dbReference>
<dbReference type="InterPro" id="IPR053147">
    <property type="entry name" value="Hsp_HslJ-like"/>
</dbReference>
<dbReference type="Gene3D" id="2.40.128.270">
    <property type="match status" value="1"/>
</dbReference>
<dbReference type="Pfam" id="PF03724">
    <property type="entry name" value="META"/>
    <property type="match status" value="1"/>
</dbReference>
<dbReference type="InterPro" id="IPR005184">
    <property type="entry name" value="DUF306_Meta_HslJ"/>
</dbReference>
<keyword evidence="4" id="KW-1185">Reference proteome</keyword>
<dbReference type="PROSITE" id="PS51257">
    <property type="entry name" value="PROKAR_LIPOPROTEIN"/>
    <property type="match status" value="1"/>
</dbReference>
<dbReference type="Proteomes" id="UP000269693">
    <property type="component" value="Chromosome"/>
</dbReference>
<reference evidence="3 4" key="1">
    <citation type="submission" date="2018-09" db="EMBL/GenBank/DDBJ databases">
        <title>Insights into the microbiota of Asian seabass (Lates calcarifer) with tenacibaculosis symptoms and description of sp. nov. Tenacibaculum singaporense.</title>
        <authorList>
            <person name="Miyake S."/>
            <person name="Soh M."/>
            <person name="Azman M.N."/>
            <person name="Ngoh S.Y."/>
            <person name="Orban L."/>
            <person name="Seedorf H."/>
        </authorList>
    </citation>
    <scope>NUCLEOTIDE SEQUENCE [LARGE SCALE GENOMIC DNA]</scope>
    <source>
        <strain evidence="3 4">DSM 13764</strain>
    </source>
</reference>
<feature type="signal peptide" evidence="1">
    <location>
        <begin position="1"/>
        <end position="20"/>
    </location>
</feature>
<protein>
    <submittedName>
        <fullName evidence="3">META domain-containing protein</fullName>
    </submittedName>
</protein>
<sequence>MKKNIFITLFVFSLISFSCASLKDANNNKLYESTWELEYISGPRIAFQGLYPNKKPTISFNKETQKVEGNNSCNGYSAPYTLEANSISFGQPGPTTLMFCGQGEQVFLKTIKKINKYNIDAEGKLNLMIDDVPMMRFKKTK</sequence>
<proteinExistence type="predicted"/>
<gene>
    <name evidence="3" type="ORF">D6200_14275</name>
</gene>
<keyword evidence="1" id="KW-0732">Signal</keyword>
<evidence type="ECO:0000259" key="2">
    <source>
        <dbReference type="Pfam" id="PF03724"/>
    </source>
</evidence>
<evidence type="ECO:0000313" key="3">
    <source>
        <dbReference type="EMBL" id="AZJ33671.1"/>
    </source>
</evidence>